<keyword evidence="1" id="KW-1133">Transmembrane helix</keyword>
<evidence type="ECO:0000256" key="1">
    <source>
        <dbReference type="SAM" id="Phobius"/>
    </source>
</evidence>
<proteinExistence type="predicted"/>
<name>A0A2L1C8G8_METMI</name>
<keyword evidence="1" id="KW-0472">Membrane</keyword>
<protein>
    <submittedName>
        <fullName evidence="2">Uncharacterized protein</fullName>
    </submittedName>
</protein>
<dbReference type="AlphaFoldDB" id="A0A2L1C8G8"/>
<gene>
    <name evidence="2" type="ORF">MMJJ_02250</name>
</gene>
<dbReference type="Proteomes" id="UP000239462">
    <property type="component" value="Chromosome"/>
</dbReference>
<evidence type="ECO:0000313" key="3">
    <source>
        <dbReference type="Proteomes" id="UP000239462"/>
    </source>
</evidence>
<dbReference type="RefSeq" id="WP_104837308.1">
    <property type="nucleotide sequence ID" value="NZ_CP026606.1"/>
</dbReference>
<dbReference type="KEGG" id="mmad:MMJJ_02250"/>
<organism evidence="2 3">
    <name type="scientific">Methanococcus maripaludis</name>
    <name type="common">Methanococcus deltae</name>
    <dbReference type="NCBI Taxonomy" id="39152"/>
    <lineage>
        <taxon>Archaea</taxon>
        <taxon>Methanobacteriati</taxon>
        <taxon>Methanobacteriota</taxon>
        <taxon>Methanomada group</taxon>
        <taxon>Methanococci</taxon>
        <taxon>Methanococcales</taxon>
        <taxon>Methanococcaceae</taxon>
        <taxon>Methanococcus</taxon>
    </lineage>
</organism>
<dbReference type="GeneID" id="36101319"/>
<reference evidence="3" key="1">
    <citation type="journal article" date="2018" name="Genome Announc.">
        <title>Complete Genome Sequence of the Methanococcus maripaludis Type Strain JJ (DSM 2067), a Model for Selenoprotein Synthesis in Archaea.</title>
        <authorList>
            <person name="Poehlein A."/>
            <person name="Heym D."/>
            <person name="Quitzke V."/>
            <person name="Fersch J."/>
            <person name="Daniel R."/>
            <person name="Rother M."/>
        </authorList>
    </citation>
    <scope>NUCLEOTIDE SEQUENCE [LARGE SCALE GENOMIC DNA]</scope>
    <source>
        <strain evidence="3">DSM 2067</strain>
    </source>
</reference>
<sequence>MLGSQKNMSKTQIIFIGFGNICLTLVYWYILVFIVGQLDVAFYPLVNGYTTYMEWYPYIVLLVNYHPILIVLYCVAWMYFRGNEVDASRNVIY</sequence>
<feature type="transmembrane region" description="Helical" evidence="1">
    <location>
        <begin position="55"/>
        <end position="80"/>
    </location>
</feature>
<evidence type="ECO:0000313" key="2">
    <source>
        <dbReference type="EMBL" id="AVB75644.1"/>
    </source>
</evidence>
<feature type="transmembrane region" description="Helical" evidence="1">
    <location>
        <begin position="12"/>
        <end position="35"/>
    </location>
</feature>
<dbReference type="EMBL" id="CP026606">
    <property type="protein sequence ID" value="AVB75644.1"/>
    <property type="molecule type" value="Genomic_DNA"/>
</dbReference>
<keyword evidence="1" id="KW-0812">Transmembrane</keyword>
<accession>A0A2L1C8G8</accession>